<protein>
    <submittedName>
        <fullName evidence="2">Fic family protein</fullName>
    </submittedName>
</protein>
<keyword evidence="3" id="KW-1185">Reference proteome</keyword>
<evidence type="ECO:0000313" key="3">
    <source>
        <dbReference type="Proteomes" id="UP001179842"/>
    </source>
</evidence>
<dbReference type="EMBL" id="CP122979">
    <property type="protein sequence ID" value="WGI36718.1"/>
    <property type="molecule type" value="Genomic_DNA"/>
</dbReference>
<dbReference type="SUPFAM" id="SSF140931">
    <property type="entry name" value="Fic-like"/>
    <property type="match status" value="1"/>
</dbReference>
<dbReference type="PANTHER" id="PTHR13504">
    <property type="entry name" value="FIDO DOMAIN-CONTAINING PROTEIN DDB_G0283145"/>
    <property type="match status" value="1"/>
</dbReference>
<accession>A0ABY8LW04</accession>
<sequence length="348" mass="41346">MKIIDYLKIINEKISFSFLDIITKIYEFKGKQDLYIKNHLDILENMMNVAKIQSVKSSNALEGIYTSDSRLNELINNSDTNLKNRNEREIAGYKIVLEIIHENYEFIEFNKKNILWLHNKLYEFSQIQHKGKFKKTENLILEIDENQNKKIRFEPVKSYEVEKYIDQMIIQYQIAKKEKIPPLILIPIVILDFLCIHPFEDGNGRLSRLLTLLLLYQNGFDVGKYISIEMLIEKSKDFYYDALKKSSDNWHQNQNNPFIFVEYLLTVILNAYQECESRFKLISEINKSKEETILNIIENSVFPISKSQIKEKIYNLSLRTIERYLKKLVDDEKIISINKGRNTKYLIK</sequence>
<dbReference type="InterPro" id="IPR040198">
    <property type="entry name" value="Fido_containing"/>
</dbReference>
<proteinExistence type="predicted"/>
<name>A0ABY8LW04_9BACT</name>
<reference evidence="2" key="1">
    <citation type="submission" date="2023-04" db="EMBL/GenBank/DDBJ databases">
        <title>Completed genome of Mycoplasma lagogenitalium type strain 12MS.</title>
        <authorList>
            <person name="Spergser J."/>
        </authorList>
    </citation>
    <scope>NUCLEOTIDE SEQUENCE</scope>
    <source>
        <strain evidence="2">12MS</strain>
    </source>
</reference>
<feature type="domain" description="Fido" evidence="1">
    <location>
        <begin position="109"/>
        <end position="266"/>
    </location>
</feature>
<dbReference type="PANTHER" id="PTHR13504:SF38">
    <property type="entry name" value="FIDO DOMAIN-CONTAINING PROTEIN"/>
    <property type="match status" value="1"/>
</dbReference>
<evidence type="ECO:0000259" key="1">
    <source>
        <dbReference type="PROSITE" id="PS51459"/>
    </source>
</evidence>
<dbReference type="InterPro" id="IPR036597">
    <property type="entry name" value="Fido-like_dom_sf"/>
</dbReference>
<dbReference type="InterPro" id="IPR003812">
    <property type="entry name" value="Fido"/>
</dbReference>
<dbReference type="RefSeq" id="WP_280102020.1">
    <property type="nucleotide sequence ID" value="NZ_CP122979.1"/>
</dbReference>
<organism evidence="2 3">
    <name type="scientific">Mesomycoplasma lagogenitalium</name>
    <dbReference type="NCBI Taxonomy" id="171286"/>
    <lineage>
        <taxon>Bacteria</taxon>
        <taxon>Bacillati</taxon>
        <taxon>Mycoplasmatota</taxon>
        <taxon>Mycoplasmoidales</taxon>
        <taxon>Metamycoplasmataceae</taxon>
        <taxon>Mesomycoplasma</taxon>
    </lineage>
</organism>
<gene>
    <name evidence="2" type="ORF">QEG99_00310</name>
</gene>
<dbReference type="Gene3D" id="1.10.3290.10">
    <property type="entry name" value="Fido-like domain"/>
    <property type="match status" value="1"/>
</dbReference>
<evidence type="ECO:0000313" key="2">
    <source>
        <dbReference type="EMBL" id="WGI36718.1"/>
    </source>
</evidence>
<dbReference type="Pfam" id="PF02661">
    <property type="entry name" value="Fic"/>
    <property type="match status" value="1"/>
</dbReference>
<dbReference type="PROSITE" id="PS51459">
    <property type="entry name" value="FIDO"/>
    <property type="match status" value="1"/>
</dbReference>
<dbReference type="Proteomes" id="UP001179842">
    <property type="component" value="Chromosome"/>
</dbReference>